<dbReference type="AlphaFoldDB" id="A0A178LDA7"/>
<keyword evidence="8 12" id="KW-0798">TonB box</keyword>
<dbReference type="InterPro" id="IPR036942">
    <property type="entry name" value="Beta-barrel_TonB_sf"/>
</dbReference>
<evidence type="ECO:0000256" key="10">
    <source>
        <dbReference type="ARBA" id="ARBA00023237"/>
    </source>
</evidence>
<proteinExistence type="inferred from homology"/>
<dbReference type="GO" id="GO:0009279">
    <property type="term" value="C:cell outer membrane"/>
    <property type="evidence" value="ECO:0007669"/>
    <property type="project" value="UniProtKB-SubCell"/>
</dbReference>
<evidence type="ECO:0000256" key="12">
    <source>
        <dbReference type="RuleBase" id="RU003357"/>
    </source>
</evidence>
<comment type="subcellular location">
    <subcellularLocation>
        <location evidence="1 11">Cell outer membrane</location>
        <topology evidence="1 11">Multi-pass membrane protein</topology>
    </subcellularLocation>
</comment>
<dbReference type="OrthoDB" id="127311at2"/>
<feature type="domain" description="TonB-dependent receptor-like beta-barrel" evidence="14">
    <location>
        <begin position="203"/>
        <end position="630"/>
    </location>
</feature>
<dbReference type="RefSeq" id="WP_064308292.1">
    <property type="nucleotide sequence ID" value="NZ_LWCR01000023.1"/>
</dbReference>
<dbReference type="SUPFAM" id="SSF56935">
    <property type="entry name" value="Porins"/>
    <property type="match status" value="1"/>
</dbReference>
<dbReference type="Pfam" id="PF07715">
    <property type="entry name" value="Plug"/>
    <property type="match status" value="1"/>
</dbReference>
<keyword evidence="3 11" id="KW-1134">Transmembrane beta strand</keyword>
<dbReference type="Gene3D" id="2.40.170.20">
    <property type="entry name" value="TonB-dependent receptor, beta-barrel domain"/>
    <property type="match status" value="1"/>
</dbReference>
<dbReference type="GO" id="GO:0006826">
    <property type="term" value="P:iron ion transport"/>
    <property type="evidence" value="ECO:0007669"/>
    <property type="project" value="UniProtKB-KW"/>
</dbReference>
<gene>
    <name evidence="16" type="ORF">A4V15_03950</name>
</gene>
<evidence type="ECO:0000256" key="7">
    <source>
        <dbReference type="ARBA" id="ARBA00023065"/>
    </source>
</evidence>
<comment type="caution">
    <text evidence="16">The sequence shown here is derived from an EMBL/GenBank/DDBJ whole genome shotgun (WGS) entry which is preliminary data.</text>
</comment>
<keyword evidence="5 11" id="KW-0812">Transmembrane</keyword>
<keyword evidence="9 11" id="KW-0472">Membrane</keyword>
<evidence type="ECO:0000256" key="5">
    <source>
        <dbReference type="ARBA" id="ARBA00022692"/>
    </source>
</evidence>
<dbReference type="Pfam" id="PF00593">
    <property type="entry name" value="TonB_dep_Rec_b-barrel"/>
    <property type="match status" value="1"/>
</dbReference>
<dbReference type="EMBL" id="LWCR01000023">
    <property type="protein sequence ID" value="OAN28224.1"/>
    <property type="molecule type" value="Genomic_DNA"/>
</dbReference>
<name>A0A178LDA7_9PSED</name>
<keyword evidence="16" id="KW-0675">Receptor</keyword>
<comment type="similarity">
    <text evidence="11 12">Belongs to the TonB-dependent receptor family.</text>
</comment>
<accession>A0A178LDA7</accession>
<evidence type="ECO:0000256" key="3">
    <source>
        <dbReference type="ARBA" id="ARBA00022452"/>
    </source>
</evidence>
<dbReference type="Proteomes" id="UP000078356">
    <property type="component" value="Unassembled WGS sequence"/>
</dbReference>
<evidence type="ECO:0000259" key="14">
    <source>
        <dbReference type="Pfam" id="PF00593"/>
    </source>
</evidence>
<dbReference type="PANTHER" id="PTHR32552:SF81">
    <property type="entry name" value="TONB-DEPENDENT OUTER MEMBRANE RECEPTOR"/>
    <property type="match status" value="1"/>
</dbReference>
<evidence type="ECO:0000256" key="11">
    <source>
        <dbReference type="PROSITE-ProRule" id="PRU01360"/>
    </source>
</evidence>
<dbReference type="InterPro" id="IPR012910">
    <property type="entry name" value="Plug_dom"/>
</dbReference>
<sequence>MARKSLLGVFTGLVVAGGITPASAIERLVLEDMVVVSDKLEQAHDQLPASLSVIDARTLQSTPVDSLEQLVRRTPGFTFQPYGQSGTQLPVVRGLTSNATAFSNPLLMLVDGVPVLRGQGFDNDLVGVERVEILRGPQSALYGRNAEAGVLSVFTRQPGDADYARVETGLGSRNKRLVSADLSTALVEGVLYAGVAGKWTSQDGYLDDDFAGGKADDRERQSGRLTLRWTPDALTDATVRYSTLKYRDQASQWGSRTGHDRAVNSGLAGRNHSSGDTWSLDLRRQLNGDLELRSITARSVWDDRLRQDTDFQPRDAMHLARDYHFETLSQELRLSGSHGQSRWLLGAYADREDHDLGYQQKLPMGLSATQAGLGGDTAAVFGQWLQPLSQDWSLTLGGRYEYARAWIDPASNRTQSDSWQHFTPKVALQYALSNDAQAYISYTEGMRAGGFNAFASSAGNPAYDPEQVRSYEVGLKGLTVDQRLRYSAALYHMQVRDMQVQQLVQQGLVYITNAAAATSSGLDLDLEYLLGERWTVTAALGLNRTRFERFREGSDDYKENRNPFAPDFTGHLGLRYDADTGWYVQGALSAVGKVYLNAANTYRRPGYGLVDLSAGYQFGQYTVSTYVDNLLDKRYDAQGLLNGAVTVYSPPREVGVRVSFEL</sequence>
<keyword evidence="7" id="KW-0406">Ion transport</keyword>
<evidence type="ECO:0000313" key="17">
    <source>
        <dbReference type="Proteomes" id="UP000078356"/>
    </source>
</evidence>
<keyword evidence="4" id="KW-0410">Iron transport</keyword>
<evidence type="ECO:0000256" key="13">
    <source>
        <dbReference type="SAM" id="MobiDB-lite"/>
    </source>
</evidence>
<dbReference type="InterPro" id="IPR039426">
    <property type="entry name" value="TonB-dep_rcpt-like"/>
</dbReference>
<dbReference type="PROSITE" id="PS52016">
    <property type="entry name" value="TONB_DEPENDENT_REC_3"/>
    <property type="match status" value="1"/>
</dbReference>
<evidence type="ECO:0000256" key="8">
    <source>
        <dbReference type="ARBA" id="ARBA00023077"/>
    </source>
</evidence>
<evidence type="ECO:0000313" key="16">
    <source>
        <dbReference type="EMBL" id="OAN28224.1"/>
    </source>
</evidence>
<evidence type="ECO:0000259" key="15">
    <source>
        <dbReference type="Pfam" id="PF07715"/>
    </source>
</evidence>
<dbReference type="InterPro" id="IPR000531">
    <property type="entry name" value="Beta-barrel_TonB"/>
</dbReference>
<evidence type="ECO:0000256" key="2">
    <source>
        <dbReference type="ARBA" id="ARBA00022448"/>
    </source>
</evidence>
<dbReference type="PANTHER" id="PTHR32552">
    <property type="entry name" value="FERRICHROME IRON RECEPTOR-RELATED"/>
    <property type="match status" value="1"/>
</dbReference>
<protein>
    <submittedName>
        <fullName evidence="16">TonB-dependent receptor</fullName>
    </submittedName>
</protein>
<keyword evidence="10 11" id="KW-0998">Cell outer membrane</keyword>
<dbReference type="CDD" id="cd01347">
    <property type="entry name" value="ligand_gated_channel"/>
    <property type="match status" value="1"/>
</dbReference>
<evidence type="ECO:0000256" key="4">
    <source>
        <dbReference type="ARBA" id="ARBA00022496"/>
    </source>
</evidence>
<evidence type="ECO:0000256" key="9">
    <source>
        <dbReference type="ARBA" id="ARBA00023136"/>
    </source>
</evidence>
<evidence type="ECO:0000256" key="1">
    <source>
        <dbReference type="ARBA" id="ARBA00004571"/>
    </source>
</evidence>
<keyword evidence="6" id="KW-0408">Iron</keyword>
<keyword evidence="2 11" id="KW-0813">Transport</keyword>
<feature type="domain" description="TonB-dependent receptor plug" evidence="15">
    <location>
        <begin position="46"/>
        <end position="150"/>
    </location>
</feature>
<feature type="region of interest" description="Disordered" evidence="13">
    <location>
        <begin position="255"/>
        <end position="274"/>
    </location>
</feature>
<evidence type="ECO:0000256" key="6">
    <source>
        <dbReference type="ARBA" id="ARBA00023004"/>
    </source>
</evidence>
<reference evidence="16 17" key="1">
    <citation type="submission" date="2016-04" db="EMBL/GenBank/DDBJ databases">
        <title>Draft Genome Sequences of Staphylococcus capitis Strain H36, S. capitis Strain H65, S. cohnii Strain H62, S. hominis Strain H69, Mycobacterium iranicum Strain H39, Plantibacter sp. Strain H53, Pseudomonas oryzihabitans Strain H72, and Microbacterium sp. Strain H83, isolated from residential settings.</title>
        <authorList>
            <person name="Lymperopoulou D."/>
            <person name="Adams R.I."/>
            <person name="Lindow S."/>
            <person name="Coil D.A."/>
            <person name="Jospin G."/>
            <person name="Eisen J.A."/>
        </authorList>
    </citation>
    <scope>NUCLEOTIDE SEQUENCE [LARGE SCALE GENOMIC DNA]</scope>
    <source>
        <strain evidence="16 17">H72</strain>
    </source>
</reference>
<organism evidence="16 17">
    <name type="scientific">Pseudomonas oryzihabitans</name>
    <dbReference type="NCBI Taxonomy" id="47885"/>
    <lineage>
        <taxon>Bacteria</taxon>
        <taxon>Pseudomonadati</taxon>
        <taxon>Pseudomonadota</taxon>
        <taxon>Gammaproteobacteria</taxon>
        <taxon>Pseudomonadales</taxon>
        <taxon>Pseudomonadaceae</taxon>
        <taxon>Pseudomonas</taxon>
    </lineage>
</organism>